<accession>A0ABV6NPS1</accession>
<keyword evidence="1" id="KW-1133">Transmembrane helix</keyword>
<comment type="caution">
    <text evidence="2">The sequence shown here is derived from an EMBL/GenBank/DDBJ whole genome shotgun (WGS) entry which is preliminary data.</text>
</comment>
<keyword evidence="3" id="KW-1185">Reference proteome</keyword>
<feature type="transmembrane region" description="Helical" evidence="1">
    <location>
        <begin position="323"/>
        <end position="342"/>
    </location>
</feature>
<evidence type="ECO:0000313" key="2">
    <source>
        <dbReference type="EMBL" id="MFC0562674.1"/>
    </source>
</evidence>
<feature type="transmembrane region" description="Helical" evidence="1">
    <location>
        <begin position="34"/>
        <end position="52"/>
    </location>
</feature>
<name>A0ABV6NPS1_9ACTN</name>
<dbReference type="RefSeq" id="WP_377334531.1">
    <property type="nucleotide sequence ID" value="NZ_JBHLUE010000001.1"/>
</dbReference>
<feature type="transmembrane region" description="Helical" evidence="1">
    <location>
        <begin position="198"/>
        <end position="219"/>
    </location>
</feature>
<dbReference type="Proteomes" id="UP001589894">
    <property type="component" value="Unassembled WGS sequence"/>
</dbReference>
<dbReference type="EMBL" id="JBHLUE010000001">
    <property type="protein sequence ID" value="MFC0562674.1"/>
    <property type="molecule type" value="Genomic_DNA"/>
</dbReference>
<sequence length="351" mass="35574">MSHESSRRHGRWGRIAEPVRDAAFRRTLLRGATLLLGTLVITTAFIAAYAGALHNPRPRALPVAVAAGDGPAHQLLAGVRARTTAVREITYASPAAANDALGARDVYAVLASGPGGLTLRTASAGSPAAAEAVTGVIGAAAQTAGAPLSVTDAYPTSSDDRRGLVPFYLAIGLVLGGYLGTAALGISLGTVPRTLGRATLRVAAFAIYSVLLGLSGWLVTGPALGVFTRHGASVAGAGMLIAFAAAMVAAAAQGWLGMVGTGLVILLLVVLGNPGSGGVYAPEFLPGPFGSMHRWNIPGLATDLIKSVAYFPARAAHWPLLELALWALAGLLALLVATRVVGGGAAPRHER</sequence>
<evidence type="ECO:0000313" key="3">
    <source>
        <dbReference type="Proteomes" id="UP001589894"/>
    </source>
</evidence>
<feature type="transmembrane region" description="Helical" evidence="1">
    <location>
        <begin position="259"/>
        <end position="281"/>
    </location>
</feature>
<evidence type="ECO:0008006" key="4">
    <source>
        <dbReference type="Google" id="ProtNLM"/>
    </source>
</evidence>
<feature type="transmembrane region" description="Helical" evidence="1">
    <location>
        <begin position="231"/>
        <end position="252"/>
    </location>
</feature>
<organism evidence="2 3">
    <name type="scientific">Plantactinospora siamensis</name>
    <dbReference type="NCBI Taxonomy" id="555372"/>
    <lineage>
        <taxon>Bacteria</taxon>
        <taxon>Bacillati</taxon>
        <taxon>Actinomycetota</taxon>
        <taxon>Actinomycetes</taxon>
        <taxon>Micromonosporales</taxon>
        <taxon>Micromonosporaceae</taxon>
        <taxon>Plantactinospora</taxon>
    </lineage>
</organism>
<gene>
    <name evidence="2" type="ORF">ACFFHU_00580</name>
</gene>
<protein>
    <recommendedName>
        <fullName evidence="4">DUF3533 domain-containing protein</fullName>
    </recommendedName>
</protein>
<keyword evidence="1" id="KW-0472">Membrane</keyword>
<feature type="transmembrane region" description="Helical" evidence="1">
    <location>
        <begin position="165"/>
        <end position="186"/>
    </location>
</feature>
<evidence type="ECO:0000256" key="1">
    <source>
        <dbReference type="SAM" id="Phobius"/>
    </source>
</evidence>
<proteinExistence type="predicted"/>
<keyword evidence="1" id="KW-0812">Transmembrane</keyword>
<reference evidence="2 3" key="1">
    <citation type="submission" date="2024-09" db="EMBL/GenBank/DDBJ databases">
        <authorList>
            <person name="Sun Q."/>
            <person name="Mori K."/>
        </authorList>
    </citation>
    <scope>NUCLEOTIDE SEQUENCE [LARGE SCALE GENOMIC DNA]</scope>
    <source>
        <strain evidence="2 3">TBRC 2205</strain>
    </source>
</reference>